<dbReference type="EMBL" id="PJNH01000001">
    <property type="protein sequence ID" value="PKR78528.1"/>
    <property type="molecule type" value="Genomic_DNA"/>
</dbReference>
<feature type="transmembrane region" description="Helical" evidence="1">
    <location>
        <begin position="103"/>
        <end position="121"/>
    </location>
</feature>
<dbReference type="OrthoDB" id="2971092at2"/>
<dbReference type="AlphaFoldDB" id="A0A2I0QW30"/>
<evidence type="ECO:0000313" key="2">
    <source>
        <dbReference type="EMBL" id="PKR78528.1"/>
    </source>
</evidence>
<keyword evidence="1" id="KW-0472">Membrane</keyword>
<organism evidence="2 3">
    <name type="scientific">Halalkalibacillus sediminis</name>
    <dbReference type="NCBI Taxonomy" id="2018042"/>
    <lineage>
        <taxon>Bacteria</taxon>
        <taxon>Bacillati</taxon>
        <taxon>Bacillota</taxon>
        <taxon>Bacilli</taxon>
        <taxon>Bacillales</taxon>
        <taxon>Bacillaceae</taxon>
        <taxon>Halalkalibacillus</taxon>
    </lineage>
</organism>
<sequence>MSIITTIIAILATIPYLSFIIIFILLKRFTGQSTYSTKLAADLSSILFIIAVNALLFMIFDQSFLVWTLVFYLVLLGIIITFQRTRDIHIDIWKACRQVWRGGFIFWALSYLILLPVSFYFNLS</sequence>
<name>A0A2I0QW30_9BACI</name>
<feature type="transmembrane region" description="Helical" evidence="1">
    <location>
        <begin position="6"/>
        <end position="27"/>
    </location>
</feature>
<proteinExistence type="predicted"/>
<accession>A0A2I0QW30</accession>
<protein>
    <recommendedName>
        <fullName evidence="4">DUF3397 domain-containing protein</fullName>
    </recommendedName>
</protein>
<dbReference type="InterPro" id="IPR024515">
    <property type="entry name" value="DUF3397"/>
</dbReference>
<keyword evidence="1" id="KW-0812">Transmembrane</keyword>
<evidence type="ECO:0008006" key="4">
    <source>
        <dbReference type="Google" id="ProtNLM"/>
    </source>
</evidence>
<evidence type="ECO:0000256" key="1">
    <source>
        <dbReference type="SAM" id="Phobius"/>
    </source>
</evidence>
<keyword evidence="3" id="KW-1185">Reference proteome</keyword>
<gene>
    <name evidence="2" type="ORF">CEY16_01870</name>
</gene>
<reference evidence="2 3" key="1">
    <citation type="submission" date="2017-06" db="EMBL/GenBank/DDBJ databases">
        <title>the draft geome sequence of Illustriluteabacillus marina B3227.</title>
        <authorList>
            <person name="He R.-H."/>
            <person name="Du Z.-J."/>
        </authorList>
    </citation>
    <scope>NUCLEOTIDE SEQUENCE [LARGE SCALE GENOMIC DNA]</scope>
    <source>
        <strain evidence="2 3">B3227</strain>
    </source>
</reference>
<evidence type="ECO:0000313" key="3">
    <source>
        <dbReference type="Proteomes" id="UP000243524"/>
    </source>
</evidence>
<feature type="transmembrane region" description="Helical" evidence="1">
    <location>
        <begin position="64"/>
        <end position="82"/>
    </location>
</feature>
<dbReference type="Proteomes" id="UP000243524">
    <property type="component" value="Unassembled WGS sequence"/>
</dbReference>
<dbReference type="Pfam" id="PF11877">
    <property type="entry name" value="DUF3397"/>
    <property type="match status" value="1"/>
</dbReference>
<comment type="caution">
    <text evidence="2">The sequence shown here is derived from an EMBL/GenBank/DDBJ whole genome shotgun (WGS) entry which is preliminary data.</text>
</comment>
<keyword evidence="1" id="KW-1133">Transmembrane helix</keyword>
<feature type="transmembrane region" description="Helical" evidence="1">
    <location>
        <begin position="39"/>
        <end position="58"/>
    </location>
</feature>
<dbReference type="RefSeq" id="WP_101330272.1">
    <property type="nucleotide sequence ID" value="NZ_PJNH01000001.1"/>
</dbReference>